<keyword evidence="1" id="KW-1133">Transmembrane helix</keyword>
<feature type="transmembrane region" description="Helical" evidence="1">
    <location>
        <begin position="158"/>
        <end position="178"/>
    </location>
</feature>
<dbReference type="Proteomes" id="UP000251960">
    <property type="component" value="Chromosome 2"/>
</dbReference>
<gene>
    <name evidence="2" type="primary">TDT_2</name>
    <name evidence="2" type="ORF">Zm00014a_025363</name>
</gene>
<organism evidence="2 3">
    <name type="scientific">Zea mays</name>
    <name type="common">Maize</name>
    <dbReference type="NCBI Taxonomy" id="4577"/>
    <lineage>
        <taxon>Eukaryota</taxon>
        <taxon>Viridiplantae</taxon>
        <taxon>Streptophyta</taxon>
        <taxon>Embryophyta</taxon>
        <taxon>Tracheophyta</taxon>
        <taxon>Spermatophyta</taxon>
        <taxon>Magnoliopsida</taxon>
        <taxon>Liliopsida</taxon>
        <taxon>Poales</taxon>
        <taxon>Poaceae</taxon>
        <taxon>PACMAD clade</taxon>
        <taxon>Panicoideae</taxon>
        <taxon>Andropogonodae</taxon>
        <taxon>Andropogoneae</taxon>
        <taxon>Tripsacinae</taxon>
        <taxon>Zea</taxon>
    </lineage>
</organism>
<evidence type="ECO:0000313" key="2">
    <source>
        <dbReference type="EMBL" id="PWZ41838.1"/>
    </source>
</evidence>
<keyword evidence="1" id="KW-0472">Membrane</keyword>
<comment type="caution">
    <text evidence="2">The sequence shown here is derived from an EMBL/GenBank/DDBJ whole genome shotgun (WGS) entry which is preliminary data.</text>
</comment>
<dbReference type="EMBL" id="NCVQ01000003">
    <property type="protein sequence ID" value="PWZ41838.1"/>
    <property type="molecule type" value="Genomic_DNA"/>
</dbReference>
<keyword evidence="1" id="KW-0812">Transmembrane</keyword>
<evidence type="ECO:0000313" key="3">
    <source>
        <dbReference type="Proteomes" id="UP000251960"/>
    </source>
</evidence>
<dbReference type="PANTHER" id="PTHR35106">
    <property type="entry name" value="BNAA07G25190D PROTEIN"/>
    <property type="match status" value="1"/>
</dbReference>
<evidence type="ECO:0000256" key="1">
    <source>
        <dbReference type="SAM" id="Phobius"/>
    </source>
</evidence>
<proteinExistence type="predicted"/>
<accession>A0A3L6G3X4</accession>
<protein>
    <submittedName>
        <fullName evidence="2">Tonoplast dicarboxylate transporter</fullName>
    </submittedName>
</protein>
<dbReference type="PANTHER" id="PTHR35106:SF4">
    <property type="entry name" value="OS09G0485800 PROTEIN"/>
    <property type="match status" value="1"/>
</dbReference>
<name>A0A3L6G3X4_MAIZE</name>
<sequence>MVLAVVVLLGAVAVLVVVLLLQPRVSYVAVRAGWRCSAPTRSACPPGASSRWRTWRAQGAPLGDAGSAAMEAALRDGVVPFRSSTDNVTRPPLLPVHDDRPAAGCSCSALRSVLANRFVAVASGPLACALLVCATAGGLGGHPAARNNMLGVLTVRHILDVISFVLGSFILALAIEQYRYSIHRRLALNVRAPRSRVRTNLLLLGVCGTTVFISMWIHNNTPCTVMMVQYSGFVFGPTETNRPKGPDDVFFPYHRDAADGRHSVLCYTFHAMASSPLAPTRTCSALVPKLPRRPSLPSPCRSPRRSARWPRLASVRATPGSSWTAAATEEQKERKRCLRCGGSYRDEENHPTACAFHGHVTGEKGLFSLSPPHQGIDGEWSDKSGIIVYRWNDEGSRPNTGRANWKRRWSCCQEREEDAPPCQRGWHVSYDDGYTLF</sequence>
<dbReference type="ExpressionAtlas" id="A0A3L6G3X4">
    <property type="expression patterns" value="baseline and differential"/>
</dbReference>
<dbReference type="AlphaFoldDB" id="A0A3L6G3X4"/>
<feature type="transmembrane region" description="Helical" evidence="1">
    <location>
        <begin position="199"/>
        <end position="217"/>
    </location>
</feature>
<reference evidence="2 3" key="1">
    <citation type="journal article" date="2018" name="Nat. Genet.">
        <title>Extensive intraspecific gene order and gene structural variations between Mo17 and other maize genomes.</title>
        <authorList>
            <person name="Sun S."/>
            <person name="Zhou Y."/>
            <person name="Chen J."/>
            <person name="Shi J."/>
            <person name="Zhao H."/>
            <person name="Zhao H."/>
            <person name="Song W."/>
            <person name="Zhang M."/>
            <person name="Cui Y."/>
            <person name="Dong X."/>
            <person name="Liu H."/>
            <person name="Ma X."/>
            <person name="Jiao Y."/>
            <person name="Wang B."/>
            <person name="Wei X."/>
            <person name="Stein J.C."/>
            <person name="Glaubitz J.C."/>
            <person name="Lu F."/>
            <person name="Yu G."/>
            <person name="Liang C."/>
            <person name="Fengler K."/>
            <person name="Li B."/>
            <person name="Rafalski A."/>
            <person name="Schnable P.S."/>
            <person name="Ware D.H."/>
            <person name="Buckler E.S."/>
            <person name="Lai J."/>
        </authorList>
    </citation>
    <scope>NUCLEOTIDE SEQUENCE [LARGE SCALE GENOMIC DNA]</scope>
    <source>
        <strain evidence="3">cv. Missouri 17</strain>
        <tissue evidence="2">Seedling</tissue>
    </source>
</reference>